<evidence type="ECO:0000313" key="2">
    <source>
        <dbReference type="Proteomes" id="UP000464658"/>
    </source>
</evidence>
<accession>A0A5S9MDX2</accession>
<evidence type="ECO:0000313" key="1">
    <source>
        <dbReference type="EMBL" id="BBP91690.1"/>
    </source>
</evidence>
<protein>
    <submittedName>
        <fullName evidence="1">Uncharacterized protein</fullName>
    </submittedName>
</protein>
<name>A0A5S9MDX2_BACIA</name>
<reference evidence="1 2" key="1">
    <citation type="submission" date="2019-12" db="EMBL/GenBank/DDBJ databases">
        <title>Full genome sequence of a Bacillus safensis strain isolated from commercially available natto in Indonesia.</title>
        <authorList>
            <person name="Yoshida M."/>
            <person name="Uomi M."/>
            <person name="Waturangi D."/>
            <person name="Ekaputri J.J."/>
            <person name="Setiamarga D.H.E."/>
        </authorList>
    </citation>
    <scope>NUCLEOTIDE SEQUENCE [LARGE SCALE GENOMIC DNA]</scope>
    <source>
        <strain evidence="1 2">IDN1</strain>
    </source>
</reference>
<sequence>MKKIIDDATYKFILGDISEDQFQKDVEKWKSNGGNKIIEEYEASFKKSK</sequence>
<dbReference type="Proteomes" id="UP000464658">
    <property type="component" value="Chromosome"/>
</dbReference>
<proteinExistence type="predicted"/>
<organism evidence="1 2">
    <name type="scientific">Bacillus safensis</name>
    <dbReference type="NCBI Taxonomy" id="561879"/>
    <lineage>
        <taxon>Bacteria</taxon>
        <taxon>Bacillati</taxon>
        <taxon>Bacillota</taxon>
        <taxon>Bacilli</taxon>
        <taxon>Bacillales</taxon>
        <taxon>Bacillaceae</taxon>
        <taxon>Bacillus</taxon>
    </lineage>
</organism>
<gene>
    <name evidence="1" type="ORF">BsIDN1_53080</name>
</gene>
<dbReference type="EMBL" id="AP021906">
    <property type="protein sequence ID" value="BBP91690.1"/>
    <property type="molecule type" value="Genomic_DNA"/>
</dbReference>
<dbReference type="AlphaFoldDB" id="A0A5S9MDX2"/>